<dbReference type="PANTHER" id="PTHR11599">
    <property type="entry name" value="PROTEASOME SUBUNIT ALPHA/BETA"/>
    <property type="match status" value="1"/>
</dbReference>
<dbReference type="InterPro" id="IPR050115">
    <property type="entry name" value="Proteasome_alpha"/>
</dbReference>
<keyword evidence="3" id="KW-1185">Reference proteome</keyword>
<reference evidence="4" key="1">
    <citation type="submission" date="2025-08" db="UniProtKB">
        <authorList>
            <consortium name="RefSeq"/>
        </authorList>
    </citation>
    <scope>IDENTIFICATION</scope>
    <source>
        <strain evidence="4">MV-25-SWS-2005</strain>
        <tissue evidence="4">Whole body</tissue>
    </source>
</reference>
<feature type="compositionally biased region" description="Acidic residues" evidence="2">
    <location>
        <begin position="232"/>
        <end position="244"/>
    </location>
</feature>
<evidence type="ECO:0000313" key="4">
    <source>
        <dbReference type="RefSeq" id="XP_033240190.1"/>
    </source>
</evidence>
<dbReference type="SUPFAM" id="SSF56235">
    <property type="entry name" value="N-terminal nucleophile aminohydrolases (Ntn hydrolases)"/>
    <property type="match status" value="1"/>
</dbReference>
<dbReference type="AlphaFoldDB" id="A0A6I8W9W8"/>
<dbReference type="KEGG" id="dpo:117184973"/>
<dbReference type="InterPro" id="IPR001353">
    <property type="entry name" value="Proteasome_sua/b"/>
</dbReference>
<accession>A0A6I8W9W8</accession>
<evidence type="ECO:0000313" key="3">
    <source>
        <dbReference type="Proteomes" id="UP000001819"/>
    </source>
</evidence>
<name>A0A6I8W9W8_DROPS</name>
<organism evidence="3 4">
    <name type="scientific">Drosophila pseudoobscura pseudoobscura</name>
    <name type="common">Fruit fly</name>
    <dbReference type="NCBI Taxonomy" id="46245"/>
    <lineage>
        <taxon>Eukaryota</taxon>
        <taxon>Metazoa</taxon>
        <taxon>Ecdysozoa</taxon>
        <taxon>Arthropoda</taxon>
        <taxon>Hexapoda</taxon>
        <taxon>Insecta</taxon>
        <taxon>Pterygota</taxon>
        <taxon>Neoptera</taxon>
        <taxon>Endopterygota</taxon>
        <taxon>Diptera</taxon>
        <taxon>Brachycera</taxon>
        <taxon>Muscomorpha</taxon>
        <taxon>Ephydroidea</taxon>
        <taxon>Drosophilidae</taxon>
        <taxon>Drosophila</taxon>
        <taxon>Sophophora</taxon>
    </lineage>
</organism>
<evidence type="ECO:0000256" key="2">
    <source>
        <dbReference type="SAM" id="MobiDB-lite"/>
    </source>
</evidence>
<dbReference type="RefSeq" id="XP_033240190.1">
    <property type="nucleotide sequence ID" value="XM_033384299.1"/>
</dbReference>
<dbReference type="Pfam" id="PF00227">
    <property type="entry name" value="Proteasome"/>
    <property type="match status" value="1"/>
</dbReference>
<dbReference type="Gene3D" id="3.60.20.10">
    <property type="entry name" value="Glutamine Phosphoribosylpyrophosphate, subunit 1, domain 1"/>
    <property type="match status" value="1"/>
</dbReference>
<keyword evidence="1" id="KW-0647">Proteasome</keyword>
<dbReference type="GO" id="GO:0051603">
    <property type="term" value="P:proteolysis involved in protein catabolic process"/>
    <property type="evidence" value="ECO:0007669"/>
    <property type="project" value="InterPro"/>
</dbReference>
<sequence length="253" mass="27526">MEAVKQGFTTVGVKSRDSVVLVALTTASESSVAMSKIIAIDEHLGISIDGISDNDRVLSSYLRLSCINYRYTYETGCPVKRLIASLGCNMRATIKRCDGRPYQVDLLVAGYDKTGPQLYQVMPSGVIHTCQAQSIGEHSQGARTYLERHINTFLSCSDDQLICHALLGLQNSQPVEGTSSGQENAPVIFTTTVAIVGKDQIFKLLTAEEVEKYIEMAKEMGATAQPQLPSNPDDEGDNEDDTDPQPDVATMEN</sequence>
<gene>
    <name evidence="4" type="primary">LOC117184973</name>
</gene>
<protein>
    <submittedName>
        <fullName evidence="4">Proteasome subunit alpha type-1-like</fullName>
    </submittedName>
</protein>
<feature type="region of interest" description="Disordered" evidence="2">
    <location>
        <begin position="218"/>
        <end position="253"/>
    </location>
</feature>
<evidence type="ECO:0000256" key="1">
    <source>
        <dbReference type="ARBA" id="ARBA00022942"/>
    </source>
</evidence>
<dbReference type="Proteomes" id="UP000001819">
    <property type="component" value="Chromosome X"/>
</dbReference>
<dbReference type="InParanoid" id="A0A6I8W9W8"/>
<dbReference type="GO" id="GO:0005839">
    <property type="term" value="C:proteasome core complex"/>
    <property type="evidence" value="ECO:0007669"/>
    <property type="project" value="InterPro"/>
</dbReference>
<proteinExistence type="predicted"/>
<dbReference type="InterPro" id="IPR029055">
    <property type="entry name" value="Ntn_hydrolases_N"/>
</dbReference>